<feature type="compositionally biased region" description="Basic and acidic residues" evidence="1">
    <location>
        <begin position="130"/>
        <end position="139"/>
    </location>
</feature>
<evidence type="ECO:0008006" key="4">
    <source>
        <dbReference type="Google" id="ProtNLM"/>
    </source>
</evidence>
<comment type="caution">
    <text evidence="2">The sequence shown here is derived from an EMBL/GenBank/DDBJ whole genome shotgun (WGS) entry which is preliminary data.</text>
</comment>
<feature type="region of interest" description="Disordered" evidence="1">
    <location>
        <begin position="56"/>
        <end position="171"/>
    </location>
</feature>
<feature type="compositionally biased region" description="Basic and acidic residues" evidence="1">
    <location>
        <begin position="90"/>
        <end position="113"/>
    </location>
</feature>
<keyword evidence="3" id="KW-1185">Reference proteome</keyword>
<gene>
    <name evidence="2" type="ORF">MUB46_14500</name>
</gene>
<organism evidence="2 3">
    <name type="scientific">Microbaculum marinisediminis</name>
    <dbReference type="NCBI Taxonomy" id="2931392"/>
    <lineage>
        <taxon>Bacteria</taxon>
        <taxon>Pseudomonadati</taxon>
        <taxon>Pseudomonadota</taxon>
        <taxon>Alphaproteobacteria</taxon>
        <taxon>Hyphomicrobiales</taxon>
        <taxon>Tepidamorphaceae</taxon>
        <taxon>Microbaculum</taxon>
    </lineage>
</organism>
<dbReference type="EMBL" id="JALIDZ010000006">
    <property type="protein sequence ID" value="MCT8973073.1"/>
    <property type="molecule type" value="Genomic_DNA"/>
</dbReference>
<protein>
    <recommendedName>
        <fullName evidence="4">DUF3035 domain-containing protein</fullName>
    </recommendedName>
</protein>
<sequence>MDTRVMKTTAFAGLAGAGRAGRLLRAGPLLLAGIAVLALAGCENGPDLDRLAPTMPKLTAEVPESRHPESKNGQFPNINNAPDRPSVVHSESELKEIEKSLEADGSAHVKEAVSKITGAPPEQDSEDKADEGKKADKKPAAGKSPGKSGDTSDAGSGGKPLSLTPPADDPS</sequence>
<evidence type="ECO:0000313" key="2">
    <source>
        <dbReference type="EMBL" id="MCT8973073.1"/>
    </source>
</evidence>
<reference evidence="2 3" key="1">
    <citation type="submission" date="2022-04" db="EMBL/GenBank/DDBJ databases">
        <authorList>
            <person name="Ye Y.-Q."/>
            <person name="Du Z.-J."/>
        </authorList>
    </citation>
    <scope>NUCLEOTIDE SEQUENCE [LARGE SCALE GENOMIC DNA]</scope>
    <source>
        <strain evidence="2 3">A6E488</strain>
    </source>
</reference>
<accession>A0AAW5R2L1</accession>
<proteinExistence type="predicted"/>
<dbReference type="RefSeq" id="WP_261616656.1">
    <property type="nucleotide sequence ID" value="NZ_JALIDZ010000006.1"/>
</dbReference>
<dbReference type="AlphaFoldDB" id="A0AAW5R2L1"/>
<evidence type="ECO:0000313" key="3">
    <source>
        <dbReference type="Proteomes" id="UP001320898"/>
    </source>
</evidence>
<evidence type="ECO:0000256" key="1">
    <source>
        <dbReference type="SAM" id="MobiDB-lite"/>
    </source>
</evidence>
<dbReference type="Proteomes" id="UP001320898">
    <property type="component" value="Unassembled WGS sequence"/>
</dbReference>
<feature type="compositionally biased region" description="Polar residues" evidence="1">
    <location>
        <begin position="71"/>
        <end position="80"/>
    </location>
</feature>
<name>A0AAW5R2L1_9HYPH</name>